<evidence type="ECO:0000256" key="2">
    <source>
        <dbReference type="ARBA" id="ARBA00022475"/>
    </source>
</evidence>
<reference evidence="7" key="2">
    <citation type="journal article" date="2021" name="PeerJ">
        <title>Extensive microbial diversity within the chicken gut microbiome revealed by metagenomics and culture.</title>
        <authorList>
            <person name="Gilroy R."/>
            <person name="Ravi A."/>
            <person name="Getino M."/>
            <person name="Pursley I."/>
            <person name="Horton D.L."/>
            <person name="Alikhan N.F."/>
            <person name="Baker D."/>
            <person name="Gharbi K."/>
            <person name="Hall N."/>
            <person name="Watson M."/>
            <person name="Adriaenssens E.M."/>
            <person name="Foster-Nyarko E."/>
            <person name="Jarju S."/>
            <person name="Secka A."/>
            <person name="Antonio M."/>
            <person name="Oren A."/>
            <person name="Chaudhuri R.R."/>
            <person name="La Ragione R."/>
            <person name="Hildebrand F."/>
            <person name="Pallen M.J."/>
        </authorList>
    </citation>
    <scope>NUCLEOTIDE SEQUENCE</scope>
    <source>
        <strain evidence="7">ChiGjej3B3-7149</strain>
    </source>
</reference>
<dbReference type="EMBL" id="DVHH01000062">
    <property type="protein sequence ID" value="HIR54416.1"/>
    <property type="molecule type" value="Genomic_DNA"/>
</dbReference>
<evidence type="ECO:0000256" key="1">
    <source>
        <dbReference type="ARBA" id="ARBA00004651"/>
    </source>
</evidence>
<dbReference type="InterPro" id="IPR019264">
    <property type="entry name" value="DUF2179"/>
</dbReference>
<feature type="domain" description="DUF2179" evidence="6">
    <location>
        <begin position="1"/>
        <end position="31"/>
    </location>
</feature>
<evidence type="ECO:0000313" key="8">
    <source>
        <dbReference type="Proteomes" id="UP000824238"/>
    </source>
</evidence>
<comment type="subcellular location">
    <subcellularLocation>
        <location evidence="1">Cell membrane</location>
        <topology evidence="1">Multi-pass membrane protein</topology>
    </subcellularLocation>
</comment>
<gene>
    <name evidence="7" type="ORF">IAD36_02285</name>
</gene>
<dbReference type="Pfam" id="PF10035">
    <property type="entry name" value="DUF2179"/>
    <property type="match status" value="1"/>
</dbReference>
<proteinExistence type="predicted"/>
<feature type="non-terminal residue" evidence="7">
    <location>
        <position position="1"/>
    </location>
</feature>
<keyword evidence="3" id="KW-0812">Transmembrane</keyword>
<evidence type="ECO:0000256" key="5">
    <source>
        <dbReference type="ARBA" id="ARBA00023136"/>
    </source>
</evidence>
<dbReference type="Proteomes" id="UP000824238">
    <property type="component" value="Unassembled WGS sequence"/>
</dbReference>
<name>A0A9D1DKC3_9FIRM</name>
<dbReference type="AlphaFoldDB" id="A0A9D1DKC3"/>
<accession>A0A9D1DKC3</accession>
<protein>
    <submittedName>
        <fullName evidence="7">DUF2179 domain-containing protein</fullName>
    </submittedName>
</protein>
<evidence type="ECO:0000313" key="7">
    <source>
        <dbReference type="EMBL" id="HIR54416.1"/>
    </source>
</evidence>
<evidence type="ECO:0000259" key="6">
    <source>
        <dbReference type="Pfam" id="PF10035"/>
    </source>
</evidence>
<dbReference type="GO" id="GO:0005886">
    <property type="term" value="C:plasma membrane"/>
    <property type="evidence" value="ECO:0007669"/>
    <property type="project" value="UniProtKB-SubCell"/>
</dbReference>
<reference evidence="7" key="1">
    <citation type="submission" date="2020-10" db="EMBL/GenBank/DDBJ databases">
        <authorList>
            <person name="Gilroy R."/>
        </authorList>
    </citation>
    <scope>NUCLEOTIDE SEQUENCE</scope>
    <source>
        <strain evidence="7">ChiGjej3B3-7149</strain>
    </source>
</reference>
<sequence>KKQQIMDVRRIIKSIDTHAFLIVTEAKDVYGNGFGDITNES</sequence>
<evidence type="ECO:0000256" key="4">
    <source>
        <dbReference type="ARBA" id="ARBA00022989"/>
    </source>
</evidence>
<evidence type="ECO:0000256" key="3">
    <source>
        <dbReference type="ARBA" id="ARBA00022692"/>
    </source>
</evidence>
<keyword evidence="4" id="KW-1133">Transmembrane helix</keyword>
<keyword evidence="5" id="KW-0472">Membrane</keyword>
<comment type="caution">
    <text evidence="7">The sequence shown here is derived from an EMBL/GenBank/DDBJ whole genome shotgun (WGS) entry which is preliminary data.</text>
</comment>
<keyword evidence="2" id="KW-1003">Cell membrane</keyword>
<organism evidence="7 8">
    <name type="scientific">Candidatus Scatomorpha intestinigallinarum</name>
    <dbReference type="NCBI Taxonomy" id="2840923"/>
    <lineage>
        <taxon>Bacteria</taxon>
        <taxon>Bacillati</taxon>
        <taxon>Bacillota</taxon>
        <taxon>Clostridia</taxon>
        <taxon>Eubacteriales</taxon>
        <taxon>Candidatus Scatomorpha</taxon>
    </lineage>
</organism>